<dbReference type="InterPro" id="IPR007991">
    <property type="entry name" value="RNA_pol_I_trans_ini_fac_RRN3"/>
</dbReference>
<dbReference type="PANTHER" id="PTHR12790">
    <property type="entry name" value="TRANSCRIPTION INITIATION FACTOR IA RRN3"/>
    <property type="match status" value="1"/>
</dbReference>
<reference evidence="2 3" key="1">
    <citation type="journal article" date="2018" name="Cell">
        <title>The Chara Genome: Secondary Complexity and Implications for Plant Terrestrialization.</title>
        <authorList>
            <person name="Nishiyama T."/>
            <person name="Sakayama H."/>
            <person name="Vries J.D."/>
            <person name="Buschmann H."/>
            <person name="Saint-Marcoux D."/>
            <person name="Ullrich K.K."/>
            <person name="Haas F.B."/>
            <person name="Vanderstraeten L."/>
            <person name="Becker D."/>
            <person name="Lang D."/>
            <person name="Vosolsobe S."/>
            <person name="Rombauts S."/>
            <person name="Wilhelmsson P.K.I."/>
            <person name="Janitza P."/>
            <person name="Kern R."/>
            <person name="Heyl A."/>
            <person name="Rumpler F."/>
            <person name="Villalobos L.I.A.C."/>
            <person name="Clay J.M."/>
            <person name="Skokan R."/>
            <person name="Toyoda A."/>
            <person name="Suzuki Y."/>
            <person name="Kagoshima H."/>
            <person name="Schijlen E."/>
            <person name="Tajeshwar N."/>
            <person name="Catarino B."/>
            <person name="Hetherington A.J."/>
            <person name="Saltykova A."/>
            <person name="Bonnot C."/>
            <person name="Breuninger H."/>
            <person name="Symeonidi A."/>
            <person name="Radhakrishnan G.V."/>
            <person name="Van Nieuwerburgh F."/>
            <person name="Deforce D."/>
            <person name="Chang C."/>
            <person name="Karol K.G."/>
            <person name="Hedrich R."/>
            <person name="Ulvskov P."/>
            <person name="Glockner G."/>
            <person name="Delwiche C.F."/>
            <person name="Petrasek J."/>
            <person name="Van de Peer Y."/>
            <person name="Friml J."/>
            <person name="Beilby M."/>
            <person name="Dolan L."/>
            <person name="Kohara Y."/>
            <person name="Sugano S."/>
            <person name="Fujiyama A."/>
            <person name="Delaux P.-M."/>
            <person name="Quint M."/>
            <person name="TheiBen G."/>
            <person name="Hagemann M."/>
            <person name="Harholt J."/>
            <person name="Dunand C."/>
            <person name="Zachgo S."/>
            <person name="Langdale J."/>
            <person name="Maumus F."/>
            <person name="Straeten D.V.D."/>
            <person name="Gould S.B."/>
            <person name="Rensing S.A."/>
        </authorList>
    </citation>
    <scope>NUCLEOTIDE SEQUENCE [LARGE SCALE GENOMIC DNA]</scope>
    <source>
        <strain evidence="2 3">S276</strain>
    </source>
</reference>
<evidence type="ECO:0000313" key="3">
    <source>
        <dbReference type="Proteomes" id="UP000265515"/>
    </source>
</evidence>
<dbReference type="GO" id="GO:0005634">
    <property type="term" value="C:nucleus"/>
    <property type="evidence" value="ECO:0007669"/>
    <property type="project" value="TreeGrafter"/>
</dbReference>
<accession>A0A388JVG2</accession>
<protein>
    <submittedName>
        <fullName evidence="2">Uncharacterized protein</fullName>
    </submittedName>
</protein>
<proteinExistence type="inferred from homology"/>
<dbReference type="STRING" id="69332.A0A388JVG2"/>
<dbReference type="AlphaFoldDB" id="A0A388JVG2"/>
<evidence type="ECO:0000256" key="1">
    <source>
        <dbReference type="ARBA" id="ARBA00010098"/>
    </source>
</evidence>
<dbReference type="EMBL" id="BFEA01000022">
    <property type="protein sequence ID" value="GBG61757.1"/>
    <property type="molecule type" value="Genomic_DNA"/>
</dbReference>
<organism evidence="2 3">
    <name type="scientific">Chara braunii</name>
    <name type="common">Braun's stonewort</name>
    <dbReference type="NCBI Taxonomy" id="69332"/>
    <lineage>
        <taxon>Eukaryota</taxon>
        <taxon>Viridiplantae</taxon>
        <taxon>Streptophyta</taxon>
        <taxon>Charophyceae</taxon>
        <taxon>Charales</taxon>
        <taxon>Characeae</taxon>
        <taxon>Chara</taxon>
    </lineage>
</organism>
<dbReference type="GO" id="GO:0001042">
    <property type="term" value="F:RNA polymerase I core binding"/>
    <property type="evidence" value="ECO:0007669"/>
    <property type="project" value="TreeGrafter"/>
</dbReference>
<evidence type="ECO:0000313" key="2">
    <source>
        <dbReference type="EMBL" id="GBG61757.1"/>
    </source>
</evidence>
<name>A0A388JVG2_CHABU</name>
<dbReference type="Gramene" id="GBG61757">
    <property type="protein sequence ID" value="GBG61757"/>
    <property type="gene ID" value="CBR_g23271"/>
</dbReference>
<dbReference type="GO" id="GO:0001181">
    <property type="term" value="F:RNA polymerase I general transcription initiation factor activity"/>
    <property type="evidence" value="ECO:0007669"/>
    <property type="project" value="InterPro"/>
</dbReference>
<comment type="caution">
    <text evidence="2">The sequence shown here is derived from an EMBL/GenBank/DDBJ whole genome shotgun (WGS) entry which is preliminary data.</text>
</comment>
<gene>
    <name evidence="2" type="ORF">CBR_g23271</name>
</gene>
<comment type="similarity">
    <text evidence="1">Belongs to the RRN3 family.</text>
</comment>
<dbReference type="PANTHER" id="PTHR12790:SF0">
    <property type="entry name" value="RNA POLYMERASE I-SPECIFIC TRANSCRIPTION INITIATION FACTOR RRN3-RELATED"/>
    <property type="match status" value="1"/>
</dbReference>
<dbReference type="OrthoDB" id="26970at2759"/>
<dbReference type="GO" id="GO:0006361">
    <property type="term" value="P:transcription initiation at RNA polymerase I promoter"/>
    <property type="evidence" value="ECO:0007669"/>
    <property type="project" value="InterPro"/>
</dbReference>
<keyword evidence="3" id="KW-1185">Reference proteome</keyword>
<dbReference type="Proteomes" id="UP000265515">
    <property type="component" value="Unassembled WGS sequence"/>
</dbReference>
<sequence length="379" mass="42715">MAISRGDIGPTETMKKSGEIVVSDPYKPLKHFILQALSFKQAGDSSQYDMLLEYVKDLQDGDGLIAKVLSQCVSQIDEKDHYQLLLQMFKPSLWKCSSEVQDALLEFTIHLVSANGRCVQLCLEWLISNFFLPGRVPGSAAALAGGFTSSQEDCLARKEEVCEKLHGALQKVIELVPTVHMRLVPLILRRKPYRLLDKEMQCLYLENVLRLARESTGTLSNRLLVVVVDHLVEIDVEIRWELIMEEKSAKEILVFDVDLDDEQEPKEGDNNEWEVDLAKDGTEGAPGEEAILAKGQGRGKSFNSQSLQTLDAMADKMDSIMEMTFEYVQRQTEAGRLSEAFDALIHSFKTTILHTYKAKFVQVKWETLLLVVTFVSPLT</sequence>
<dbReference type="Pfam" id="PF05327">
    <property type="entry name" value="RRN3"/>
    <property type="match status" value="1"/>
</dbReference>